<accession>A0ABT2Y5K4</accession>
<dbReference type="RefSeq" id="WP_263608173.1">
    <property type="nucleotide sequence ID" value="NZ_JAOVQM010000002.1"/>
</dbReference>
<dbReference type="Proteomes" id="UP001177160">
    <property type="component" value="Unassembled WGS sequence"/>
</dbReference>
<dbReference type="EMBL" id="JAOVQM010000002">
    <property type="protein sequence ID" value="MCV2232013.1"/>
    <property type="molecule type" value="Genomic_DNA"/>
</dbReference>
<dbReference type="PANTHER" id="PTHR30399:SF1">
    <property type="entry name" value="UTP PYROPHOSPHATASE"/>
    <property type="match status" value="1"/>
</dbReference>
<organism evidence="2 3">
    <name type="scientific">Paracholeplasma manati</name>
    <dbReference type="NCBI Taxonomy" id="591373"/>
    <lineage>
        <taxon>Bacteria</taxon>
        <taxon>Bacillati</taxon>
        <taxon>Mycoplasmatota</taxon>
        <taxon>Mollicutes</taxon>
        <taxon>Acholeplasmatales</taxon>
        <taxon>Acholeplasmataceae</taxon>
        <taxon>Paracholeplasma</taxon>
    </lineage>
</organism>
<evidence type="ECO:0000313" key="2">
    <source>
        <dbReference type="EMBL" id="MCV2232013.1"/>
    </source>
</evidence>
<evidence type="ECO:0000259" key="1">
    <source>
        <dbReference type="Pfam" id="PF01863"/>
    </source>
</evidence>
<reference evidence="2" key="1">
    <citation type="submission" date="2022-09" db="EMBL/GenBank/DDBJ databases">
        <title>Novel Mycoplasma species identified in domestic and wild animals.</title>
        <authorList>
            <person name="Volokhov D.V."/>
            <person name="Furtak V.A."/>
            <person name="Zagorodnyaya T.A."/>
        </authorList>
    </citation>
    <scope>NUCLEOTIDE SEQUENCE</scope>
    <source>
        <strain evidence="2">Oakley</strain>
    </source>
</reference>
<feature type="domain" description="YgjP-like metallopeptidase" evidence="1">
    <location>
        <begin position="50"/>
        <end position="215"/>
    </location>
</feature>
<dbReference type="Gene3D" id="3.30.2010.10">
    <property type="entry name" value="Metalloproteases ('zincins'), catalytic domain"/>
    <property type="match status" value="1"/>
</dbReference>
<sequence>MKIEKSGKTLEYVVIHKAIKHAYFRVKDRQIVVTKGPRIPLQVIEKRLWDNFDQFHELTQKQTKTYDELSLFGKSYPLKIIIGAPFAYEISTTITLHLMKESDIEKAIQTLYGYELKKALDGLTPWLIDALKPFHLHPLPTKIKYLKSKFGSCHTRKKEITMNAYLAKLDLIYTKYVLLHEYAHLLVPNHQKPFYDVLDLMMPGHRAIQKALRKHHI</sequence>
<evidence type="ECO:0000313" key="3">
    <source>
        <dbReference type="Proteomes" id="UP001177160"/>
    </source>
</evidence>
<keyword evidence="3" id="KW-1185">Reference proteome</keyword>
<dbReference type="PANTHER" id="PTHR30399">
    <property type="entry name" value="UNCHARACTERIZED PROTEIN YGJP"/>
    <property type="match status" value="1"/>
</dbReference>
<dbReference type="InterPro" id="IPR053136">
    <property type="entry name" value="UTP_pyrophosphatase-like"/>
</dbReference>
<proteinExistence type="predicted"/>
<dbReference type="CDD" id="cd07344">
    <property type="entry name" value="M48_yhfN_like"/>
    <property type="match status" value="1"/>
</dbReference>
<comment type="caution">
    <text evidence="2">The sequence shown here is derived from an EMBL/GenBank/DDBJ whole genome shotgun (WGS) entry which is preliminary data.</text>
</comment>
<gene>
    <name evidence="2" type="ORF">N7548_04140</name>
</gene>
<dbReference type="InterPro" id="IPR002725">
    <property type="entry name" value="YgjP-like_metallopeptidase"/>
</dbReference>
<name>A0ABT2Y5K4_9MOLU</name>
<protein>
    <submittedName>
        <fullName evidence="2">M48 family metallopeptidase</fullName>
    </submittedName>
</protein>
<dbReference type="Pfam" id="PF01863">
    <property type="entry name" value="YgjP-like"/>
    <property type="match status" value="1"/>
</dbReference>